<accession>M2PEC5</accession>
<dbReference type="Proteomes" id="UP000016930">
    <property type="component" value="Unassembled WGS sequence"/>
</dbReference>
<sequence length="338" mass="38416">MDVFTEVSQPSLKRARIDESPNVAHWQRSDEFWYPDGSVILIADATAFRVYQGILAEQSTVFRDMFTLPQPEVMESMDGCPVVRLSDHVSDLTHLLREVFGKSGYFDRDCKDKIPIECVGALTRLSHKYQFEVIREKALGLLRDVFPTSLPKGYIDFATYLSKSMIAMSAEDCITVVNLGRLTETLSILPFAFYGCYQVANTNVILRGITRGDRTERLSQEDIEAYVKGLRLLLESRPDGFSNVFISGGQCECDTPQDCKSWFLRLMHSIWFKSDPWGPDTLGPWTSYLDHFPAIDRPCSECCGDINAMAVYICQEEWDCLPDKFQLMVPKWSVSASN</sequence>
<dbReference type="OrthoDB" id="3036049at2759"/>
<evidence type="ECO:0000313" key="2">
    <source>
        <dbReference type="Proteomes" id="UP000016930"/>
    </source>
</evidence>
<dbReference type="HOGENOM" id="CLU_033082_3_2_1"/>
<dbReference type="EMBL" id="KB445803">
    <property type="protein sequence ID" value="EMD34224.1"/>
    <property type="molecule type" value="Genomic_DNA"/>
</dbReference>
<reference evidence="1 2" key="1">
    <citation type="journal article" date="2012" name="Proc. Natl. Acad. Sci. U.S.A.">
        <title>Comparative genomics of Ceriporiopsis subvermispora and Phanerochaete chrysosporium provide insight into selective ligninolysis.</title>
        <authorList>
            <person name="Fernandez-Fueyo E."/>
            <person name="Ruiz-Duenas F.J."/>
            <person name="Ferreira P."/>
            <person name="Floudas D."/>
            <person name="Hibbett D.S."/>
            <person name="Canessa P."/>
            <person name="Larrondo L.F."/>
            <person name="James T.Y."/>
            <person name="Seelenfreund D."/>
            <person name="Lobos S."/>
            <person name="Polanco R."/>
            <person name="Tello M."/>
            <person name="Honda Y."/>
            <person name="Watanabe T."/>
            <person name="Watanabe T."/>
            <person name="Ryu J.S."/>
            <person name="Kubicek C.P."/>
            <person name="Schmoll M."/>
            <person name="Gaskell J."/>
            <person name="Hammel K.E."/>
            <person name="St John F.J."/>
            <person name="Vanden Wymelenberg A."/>
            <person name="Sabat G."/>
            <person name="Splinter BonDurant S."/>
            <person name="Syed K."/>
            <person name="Yadav J.S."/>
            <person name="Doddapaneni H."/>
            <person name="Subramanian V."/>
            <person name="Lavin J.L."/>
            <person name="Oguiza J.A."/>
            <person name="Perez G."/>
            <person name="Pisabarro A.G."/>
            <person name="Ramirez L."/>
            <person name="Santoyo F."/>
            <person name="Master E."/>
            <person name="Coutinho P.M."/>
            <person name="Henrissat B."/>
            <person name="Lombard V."/>
            <person name="Magnuson J.K."/>
            <person name="Kuees U."/>
            <person name="Hori C."/>
            <person name="Igarashi K."/>
            <person name="Samejima M."/>
            <person name="Held B.W."/>
            <person name="Barry K.W."/>
            <person name="LaButti K.M."/>
            <person name="Lapidus A."/>
            <person name="Lindquist E.A."/>
            <person name="Lucas S.M."/>
            <person name="Riley R."/>
            <person name="Salamov A.A."/>
            <person name="Hoffmeister D."/>
            <person name="Schwenk D."/>
            <person name="Hadar Y."/>
            <person name="Yarden O."/>
            <person name="de Vries R.P."/>
            <person name="Wiebenga A."/>
            <person name="Stenlid J."/>
            <person name="Eastwood D."/>
            <person name="Grigoriev I.V."/>
            <person name="Berka R.M."/>
            <person name="Blanchette R.A."/>
            <person name="Kersten P."/>
            <person name="Martinez A.T."/>
            <person name="Vicuna R."/>
            <person name="Cullen D."/>
        </authorList>
    </citation>
    <scope>NUCLEOTIDE SEQUENCE [LARGE SCALE GENOMIC DNA]</scope>
    <source>
        <strain evidence="1 2">B</strain>
    </source>
</reference>
<proteinExistence type="predicted"/>
<dbReference type="STRING" id="914234.M2PEC5"/>
<gene>
    <name evidence="1" type="ORF">CERSUDRAFT_55122</name>
</gene>
<dbReference type="AlphaFoldDB" id="M2PEC5"/>
<keyword evidence="2" id="KW-1185">Reference proteome</keyword>
<protein>
    <recommendedName>
        <fullName evidence="3">BTB domain-containing protein</fullName>
    </recommendedName>
</protein>
<evidence type="ECO:0000313" key="1">
    <source>
        <dbReference type="EMBL" id="EMD34224.1"/>
    </source>
</evidence>
<name>M2PEC5_CERS8</name>
<organism evidence="1 2">
    <name type="scientific">Ceriporiopsis subvermispora (strain B)</name>
    <name type="common">White-rot fungus</name>
    <name type="synonym">Gelatoporia subvermispora</name>
    <dbReference type="NCBI Taxonomy" id="914234"/>
    <lineage>
        <taxon>Eukaryota</taxon>
        <taxon>Fungi</taxon>
        <taxon>Dikarya</taxon>
        <taxon>Basidiomycota</taxon>
        <taxon>Agaricomycotina</taxon>
        <taxon>Agaricomycetes</taxon>
        <taxon>Polyporales</taxon>
        <taxon>Gelatoporiaceae</taxon>
        <taxon>Gelatoporia</taxon>
    </lineage>
</organism>
<evidence type="ECO:0008006" key="3">
    <source>
        <dbReference type="Google" id="ProtNLM"/>
    </source>
</evidence>